<sequence>MDLNELLYQHQRAVMNERQSTDRADRETYFDLVDYYAKRIRESRREGGVVDHRWAIRSGH</sequence>
<comment type="caution">
    <text evidence="1">The sequence shown here is derived from an EMBL/GenBank/DDBJ whole genome shotgun (WGS) entry which is preliminary data.</text>
</comment>
<accession>A0ABR8KNT5</accession>
<evidence type="ECO:0000313" key="1">
    <source>
        <dbReference type="EMBL" id="MBD2840890.1"/>
    </source>
</evidence>
<dbReference type="EMBL" id="JACXLC010000001">
    <property type="protein sequence ID" value="MBD2840890.1"/>
    <property type="molecule type" value="Genomic_DNA"/>
</dbReference>
<dbReference type="RefSeq" id="WP_190786473.1">
    <property type="nucleotide sequence ID" value="NZ_JACXLC010000001.1"/>
</dbReference>
<gene>
    <name evidence="1" type="ORF">IB285_01325</name>
</gene>
<reference evidence="1 2" key="1">
    <citation type="submission" date="2020-09" db="EMBL/GenBank/DDBJ databases">
        <authorList>
            <person name="Yoon J.-W."/>
        </authorList>
    </citation>
    <scope>NUCLEOTIDE SEQUENCE [LARGE SCALE GENOMIC DNA]</scope>
    <source>
        <strain evidence="1 2">KMU-140</strain>
    </source>
</reference>
<protein>
    <submittedName>
        <fullName evidence="1">Uncharacterized protein</fullName>
    </submittedName>
</protein>
<organism evidence="1 2">
    <name type="scientific">Erythrobacter rubeus</name>
    <dbReference type="NCBI Taxonomy" id="2760803"/>
    <lineage>
        <taxon>Bacteria</taxon>
        <taxon>Pseudomonadati</taxon>
        <taxon>Pseudomonadota</taxon>
        <taxon>Alphaproteobacteria</taxon>
        <taxon>Sphingomonadales</taxon>
        <taxon>Erythrobacteraceae</taxon>
        <taxon>Erythrobacter/Porphyrobacter group</taxon>
        <taxon>Erythrobacter</taxon>
    </lineage>
</organism>
<keyword evidence="2" id="KW-1185">Reference proteome</keyword>
<evidence type="ECO:0000313" key="2">
    <source>
        <dbReference type="Proteomes" id="UP000635384"/>
    </source>
</evidence>
<dbReference type="Proteomes" id="UP000635384">
    <property type="component" value="Unassembled WGS sequence"/>
</dbReference>
<name>A0ABR8KNT5_9SPHN</name>
<proteinExistence type="predicted"/>